<comment type="caution">
    <text evidence="1">The sequence shown here is derived from an EMBL/GenBank/DDBJ whole genome shotgun (WGS) entry which is preliminary data.</text>
</comment>
<protein>
    <submittedName>
        <fullName evidence="1">GTPase</fullName>
    </submittedName>
</protein>
<organism evidence="1 2">
    <name type="scientific">Herminiimonas aquatilis</name>
    <dbReference type="NCBI Taxonomy" id="345342"/>
    <lineage>
        <taxon>Bacteria</taxon>
        <taxon>Pseudomonadati</taxon>
        <taxon>Pseudomonadota</taxon>
        <taxon>Betaproteobacteria</taxon>
        <taxon>Burkholderiales</taxon>
        <taxon>Oxalobacteraceae</taxon>
        <taxon>Herminiimonas</taxon>
    </lineage>
</organism>
<proteinExistence type="predicted"/>
<name>A0ABW2J348_9BURK</name>
<dbReference type="EMBL" id="JBHTCC010000001">
    <property type="protein sequence ID" value="MFC7297925.1"/>
    <property type="molecule type" value="Genomic_DNA"/>
</dbReference>
<dbReference type="Proteomes" id="UP001596379">
    <property type="component" value="Unassembled WGS sequence"/>
</dbReference>
<sequence>MTLTSLVMGARAKDREAVILSNLNPSLQTAIILEGLPDGNSAIDTLASSPNLTIVRIAPGCMCCVGNMIMRVHLNRMLRTQPERLYISVANSEHIDQLRLFLSEAPYDSLMSLTDDIVCNA</sequence>
<accession>A0ABW2J348</accession>
<evidence type="ECO:0000313" key="1">
    <source>
        <dbReference type="EMBL" id="MFC7297925.1"/>
    </source>
</evidence>
<keyword evidence="2" id="KW-1185">Reference proteome</keyword>
<dbReference type="RefSeq" id="WP_382233048.1">
    <property type="nucleotide sequence ID" value="NZ_JBHTCC010000001.1"/>
</dbReference>
<gene>
    <name evidence="1" type="ORF">ACFQO0_05720</name>
</gene>
<evidence type="ECO:0000313" key="2">
    <source>
        <dbReference type="Proteomes" id="UP001596379"/>
    </source>
</evidence>
<reference evidence="2" key="1">
    <citation type="journal article" date="2019" name="Int. J. Syst. Evol. Microbiol.">
        <title>The Global Catalogue of Microorganisms (GCM) 10K type strain sequencing project: providing services to taxonomists for standard genome sequencing and annotation.</title>
        <authorList>
            <consortium name="The Broad Institute Genomics Platform"/>
            <consortium name="The Broad Institute Genome Sequencing Center for Infectious Disease"/>
            <person name="Wu L."/>
            <person name="Ma J."/>
        </authorList>
    </citation>
    <scope>NUCLEOTIDE SEQUENCE [LARGE SCALE GENOMIC DNA]</scope>
    <source>
        <strain evidence="2">CCUG 36956</strain>
    </source>
</reference>